<keyword evidence="3" id="KW-0813">Transport</keyword>
<comment type="subcellular location">
    <subcellularLocation>
        <location evidence="1">Cell inner membrane</location>
        <topology evidence="1">Multi-pass membrane protein</topology>
    </subcellularLocation>
</comment>
<evidence type="ECO:0000256" key="7">
    <source>
        <dbReference type="ARBA" id="ARBA00023136"/>
    </source>
</evidence>
<name>A0ABQ6LCV4_9RHOB</name>
<evidence type="ECO:0000256" key="2">
    <source>
        <dbReference type="ARBA" id="ARBA00007783"/>
    </source>
</evidence>
<evidence type="ECO:0000313" key="10">
    <source>
        <dbReference type="EMBL" id="GMG80817.1"/>
    </source>
</evidence>
<evidence type="ECO:0000313" key="11">
    <source>
        <dbReference type="Proteomes" id="UP001239909"/>
    </source>
</evidence>
<accession>A0ABQ6LCV4</accession>
<dbReference type="EMBL" id="BSYI01000001">
    <property type="protein sequence ID" value="GMG80817.1"/>
    <property type="molecule type" value="Genomic_DNA"/>
</dbReference>
<evidence type="ECO:0000256" key="1">
    <source>
        <dbReference type="ARBA" id="ARBA00004429"/>
    </source>
</evidence>
<evidence type="ECO:0000256" key="6">
    <source>
        <dbReference type="ARBA" id="ARBA00022989"/>
    </source>
</evidence>
<feature type="transmembrane region" description="Helical" evidence="8">
    <location>
        <begin position="109"/>
        <end position="132"/>
    </location>
</feature>
<dbReference type="RefSeq" id="WP_285669445.1">
    <property type="nucleotide sequence ID" value="NZ_BSYI01000001.1"/>
</dbReference>
<evidence type="ECO:0000256" key="8">
    <source>
        <dbReference type="SAM" id="Phobius"/>
    </source>
</evidence>
<evidence type="ECO:0000256" key="3">
    <source>
        <dbReference type="ARBA" id="ARBA00022448"/>
    </source>
</evidence>
<keyword evidence="11" id="KW-1185">Reference proteome</keyword>
<dbReference type="PRINTS" id="PR00164">
    <property type="entry name" value="ABC2TRNSPORT"/>
</dbReference>
<feature type="transmembrane region" description="Helical" evidence="8">
    <location>
        <begin position="173"/>
        <end position="194"/>
    </location>
</feature>
<dbReference type="InterPro" id="IPR013525">
    <property type="entry name" value="ABC2_TM"/>
</dbReference>
<evidence type="ECO:0000256" key="5">
    <source>
        <dbReference type="ARBA" id="ARBA00022692"/>
    </source>
</evidence>
<protein>
    <recommendedName>
        <fullName evidence="9">ABC-2 type transporter transmembrane domain-containing protein</fullName>
    </recommendedName>
</protein>
<proteinExistence type="inferred from homology"/>
<keyword evidence="5 8" id="KW-0812">Transmembrane</keyword>
<dbReference type="Proteomes" id="UP001239909">
    <property type="component" value="Unassembled WGS sequence"/>
</dbReference>
<keyword evidence="7 8" id="KW-0472">Membrane</keyword>
<dbReference type="Pfam" id="PF01061">
    <property type="entry name" value="ABC2_membrane"/>
    <property type="match status" value="1"/>
</dbReference>
<feature type="transmembrane region" description="Helical" evidence="8">
    <location>
        <begin position="64"/>
        <end position="88"/>
    </location>
</feature>
<feature type="transmembrane region" description="Helical" evidence="8">
    <location>
        <begin position="144"/>
        <end position="166"/>
    </location>
</feature>
<gene>
    <name evidence="10" type="ORF">LNKW23_00290</name>
</gene>
<evidence type="ECO:0000259" key="9">
    <source>
        <dbReference type="Pfam" id="PF01061"/>
    </source>
</evidence>
<keyword evidence="4" id="KW-1003">Cell membrane</keyword>
<sequence>MGEALAATGRAIRAVMLRDIRTRFFNHGLGYLLAVSWPLAHILILLLFYTFLGRYAPWGQSIELFFGTALLPFMTWNYMSRFIMMSLVMNRQLLAFPAVKILDILFGRALLELLGSCAMAALLVGIALAVGIDPMPADIVQAAAAMGAALALGLGCGMLSAIIAMVLHGWVTIYTLIVIGCYIFSGILFVPSALPARFGEALSWIPTMHLVEWMRGAYYEGYPDTLLDRPYVLGWAAATIVLSLVLERAIRGRLLGG</sequence>
<reference evidence="10 11" key="1">
    <citation type="submission" date="2023-04" db="EMBL/GenBank/DDBJ databases">
        <title>Marinoamorphus aggregata gen. nov., sp. Nov., isolate from tissue of brittle star Ophioplocus japonicus.</title>
        <authorList>
            <person name="Kawano K."/>
            <person name="Sawayama S."/>
            <person name="Nakagawa S."/>
        </authorList>
    </citation>
    <scope>NUCLEOTIDE SEQUENCE [LARGE SCALE GENOMIC DNA]</scope>
    <source>
        <strain evidence="10 11">NKW23</strain>
    </source>
</reference>
<organism evidence="10 11">
    <name type="scientific">Paralimibaculum aggregatum</name>
    <dbReference type="NCBI Taxonomy" id="3036245"/>
    <lineage>
        <taxon>Bacteria</taxon>
        <taxon>Pseudomonadati</taxon>
        <taxon>Pseudomonadota</taxon>
        <taxon>Alphaproteobacteria</taxon>
        <taxon>Rhodobacterales</taxon>
        <taxon>Paracoccaceae</taxon>
        <taxon>Paralimibaculum</taxon>
    </lineage>
</organism>
<dbReference type="PANTHER" id="PTHR30413:SF8">
    <property type="entry name" value="TRANSPORT PERMEASE PROTEIN"/>
    <property type="match status" value="1"/>
</dbReference>
<dbReference type="InterPro" id="IPR000412">
    <property type="entry name" value="ABC_2_transport"/>
</dbReference>
<dbReference type="PANTHER" id="PTHR30413">
    <property type="entry name" value="INNER MEMBRANE TRANSPORT PERMEASE"/>
    <property type="match status" value="1"/>
</dbReference>
<evidence type="ECO:0000256" key="4">
    <source>
        <dbReference type="ARBA" id="ARBA00022475"/>
    </source>
</evidence>
<comment type="caution">
    <text evidence="10">The sequence shown here is derived from an EMBL/GenBank/DDBJ whole genome shotgun (WGS) entry which is preliminary data.</text>
</comment>
<keyword evidence="6 8" id="KW-1133">Transmembrane helix</keyword>
<comment type="similarity">
    <text evidence="2">Belongs to the ABC-2 integral membrane protein family.</text>
</comment>
<feature type="transmembrane region" description="Helical" evidence="8">
    <location>
        <begin position="232"/>
        <end position="250"/>
    </location>
</feature>
<feature type="transmembrane region" description="Helical" evidence="8">
    <location>
        <begin position="28"/>
        <end position="52"/>
    </location>
</feature>
<feature type="domain" description="ABC-2 type transporter transmembrane" evidence="9">
    <location>
        <begin position="11"/>
        <end position="218"/>
    </location>
</feature>